<keyword evidence="4" id="KW-1003">Cell membrane</keyword>
<dbReference type="PANTHER" id="PTHR33446">
    <property type="entry name" value="PROTEIN TONB-RELATED"/>
    <property type="match status" value="1"/>
</dbReference>
<evidence type="ECO:0000256" key="8">
    <source>
        <dbReference type="ARBA" id="ARBA00022989"/>
    </source>
</evidence>
<dbReference type="GO" id="GO:0015031">
    <property type="term" value="P:protein transport"/>
    <property type="evidence" value="ECO:0007669"/>
    <property type="project" value="UniProtKB-KW"/>
</dbReference>
<dbReference type="GO" id="GO:0098797">
    <property type="term" value="C:plasma membrane protein complex"/>
    <property type="evidence" value="ECO:0007669"/>
    <property type="project" value="TreeGrafter"/>
</dbReference>
<dbReference type="GO" id="GO:0031992">
    <property type="term" value="F:energy transducer activity"/>
    <property type="evidence" value="ECO:0007669"/>
    <property type="project" value="InterPro"/>
</dbReference>
<keyword evidence="7" id="KW-0653">Protein transport</keyword>
<protein>
    <submittedName>
        <fullName evidence="12">Cell envelope biogenesis protein TonB</fullName>
    </submittedName>
</protein>
<evidence type="ECO:0000256" key="2">
    <source>
        <dbReference type="ARBA" id="ARBA00006555"/>
    </source>
</evidence>
<dbReference type="GO" id="GO:0030288">
    <property type="term" value="C:outer membrane-bounded periplasmic space"/>
    <property type="evidence" value="ECO:0007669"/>
    <property type="project" value="InterPro"/>
</dbReference>
<feature type="region of interest" description="Disordered" evidence="10">
    <location>
        <begin position="81"/>
        <end position="198"/>
    </location>
</feature>
<evidence type="ECO:0000313" key="13">
    <source>
        <dbReference type="Proteomes" id="UP000326354"/>
    </source>
</evidence>
<dbReference type="InterPro" id="IPR003538">
    <property type="entry name" value="TonB"/>
</dbReference>
<dbReference type="EMBL" id="AP019860">
    <property type="protein sequence ID" value="BBM87967.1"/>
    <property type="molecule type" value="Genomic_DNA"/>
</dbReference>
<evidence type="ECO:0000256" key="3">
    <source>
        <dbReference type="ARBA" id="ARBA00022448"/>
    </source>
</evidence>
<feature type="domain" description="TonB C-terminal" evidence="11">
    <location>
        <begin position="195"/>
        <end position="284"/>
    </location>
</feature>
<keyword evidence="6" id="KW-0812">Transmembrane</keyword>
<reference evidence="12 13" key="1">
    <citation type="submission" date="2019-08" db="EMBL/GenBank/DDBJ databases">
        <title>Complete genome sequence of Candidatus Uab amorphum.</title>
        <authorList>
            <person name="Shiratori T."/>
            <person name="Suzuki S."/>
            <person name="Kakizawa Y."/>
            <person name="Ishida K."/>
        </authorList>
    </citation>
    <scope>NUCLEOTIDE SEQUENCE [LARGE SCALE GENOMIC DNA]</scope>
    <source>
        <strain evidence="12 13">SRT547</strain>
    </source>
</reference>
<evidence type="ECO:0000256" key="7">
    <source>
        <dbReference type="ARBA" id="ARBA00022927"/>
    </source>
</evidence>
<evidence type="ECO:0000256" key="5">
    <source>
        <dbReference type="ARBA" id="ARBA00022519"/>
    </source>
</evidence>
<comment type="subcellular location">
    <subcellularLocation>
        <location evidence="1">Cell inner membrane</location>
        <topology evidence="1">Single-pass membrane protein</topology>
        <orientation evidence="1">Periplasmic side</orientation>
    </subcellularLocation>
</comment>
<feature type="compositionally biased region" description="Gly residues" evidence="10">
    <location>
        <begin position="179"/>
        <end position="190"/>
    </location>
</feature>
<dbReference type="InterPro" id="IPR006260">
    <property type="entry name" value="TonB/TolA_C"/>
</dbReference>
<keyword evidence="8" id="KW-1133">Transmembrane helix</keyword>
<comment type="similarity">
    <text evidence="2">Belongs to the TonB family.</text>
</comment>
<dbReference type="InterPro" id="IPR037682">
    <property type="entry name" value="TonB_C"/>
</dbReference>
<keyword evidence="5" id="KW-0997">Cell inner membrane</keyword>
<sequence length="284" mass="31132">MKAHKSILISLAIHLAIFGVSFTIFVGQKQKSKTPISYNIQIHVARTTHLRDNLHMTPTVFEPKINDPRSSHVDITQQKDDFAQPIVEREQRPVKNYERFGTLRLTPKKPKTKPQKNIAKSTVKPPKQKTATNNKKSSAVVTSKNSGGKSQSAGGQPTAGGSRSHNPHGDNTAGKRAGARGGSAAGGGSTAGVPAKIERPKLRKKYKIDYPQAAKRLRLSGSLMLKIKILKDGRVDQVEIVKGSGMRMLDKAAMKSVKTWLFYPATKNGNPVNSWIKVPITFRL</sequence>
<name>A0A5S9F6K0_UABAM</name>
<feature type="compositionally biased region" description="Basic and acidic residues" evidence="10">
    <location>
        <begin position="81"/>
        <end position="98"/>
    </location>
</feature>
<evidence type="ECO:0000256" key="1">
    <source>
        <dbReference type="ARBA" id="ARBA00004383"/>
    </source>
</evidence>
<dbReference type="GO" id="GO:0015891">
    <property type="term" value="P:siderophore transport"/>
    <property type="evidence" value="ECO:0007669"/>
    <property type="project" value="InterPro"/>
</dbReference>
<keyword evidence="3" id="KW-0813">Transport</keyword>
<dbReference type="PROSITE" id="PS52015">
    <property type="entry name" value="TONB_CTD"/>
    <property type="match status" value="1"/>
</dbReference>
<dbReference type="NCBIfam" id="TIGR01352">
    <property type="entry name" value="tonB_Cterm"/>
    <property type="match status" value="1"/>
</dbReference>
<organism evidence="12 13">
    <name type="scientific">Uabimicrobium amorphum</name>
    <dbReference type="NCBI Taxonomy" id="2596890"/>
    <lineage>
        <taxon>Bacteria</taxon>
        <taxon>Pseudomonadati</taxon>
        <taxon>Planctomycetota</taxon>
        <taxon>Candidatus Uabimicrobiia</taxon>
        <taxon>Candidatus Uabimicrobiales</taxon>
        <taxon>Candidatus Uabimicrobiaceae</taxon>
        <taxon>Candidatus Uabimicrobium</taxon>
    </lineage>
</organism>
<evidence type="ECO:0000256" key="6">
    <source>
        <dbReference type="ARBA" id="ARBA00022692"/>
    </source>
</evidence>
<dbReference type="PRINTS" id="PR01374">
    <property type="entry name" value="TONBPROTEIN"/>
</dbReference>
<dbReference type="SUPFAM" id="SSF74653">
    <property type="entry name" value="TolA/TonB C-terminal domain"/>
    <property type="match status" value="1"/>
</dbReference>
<dbReference type="Pfam" id="PF03544">
    <property type="entry name" value="TonB_C"/>
    <property type="match status" value="1"/>
</dbReference>
<feature type="compositionally biased region" description="Polar residues" evidence="10">
    <location>
        <begin position="129"/>
        <end position="164"/>
    </location>
</feature>
<proteinExistence type="inferred from homology"/>
<gene>
    <name evidence="12" type="ORF">UABAM_06383</name>
</gene>
<dbReference type="OrthoDB" id="9792439at2"/>
<keyword evidence="9" id="KW-0472">Membrane</keyword>
<accession>A0A5S9F6K0</accession>
<dbReference type="AlphaFoldDB" id="A0A5S9F6K0"/>
<dbReference type="Gene3D" id="3.30.1150.10">
    <property type="match status" value="1"/>
</dbReference>
<dbReference type="KEGG" id="uam:UABAM_06383"/>
<evidence type="ECO:0000256" key="9">
    <source>
        <dbReference type="ARBA" id="ARBA00023136"/>
    </source>
</evidence>
<dbReference type="GO" id="GO:0055085">
    <property type="term" value="P:transmembrane transport"/>
    <property type="evidence" value="ECO:0007669"/>
    <property type="project" value="InterPro"/>
</dbReference>
<dbReference type="PANTHER" id="PTHR33446:SF2">
    <property type="entry name" value="PROTEIN TONB"/>
    <property type="match status" value="1"/>
</dbReference>
<evidence type="ECO:0000259" key="11">
    <source>
        <dbReference type="PROSITE" id="PS52015"/>
    </source>
</evidence>
<dbReference type="Proteomes" id="UP000326354">
    <property type="component" value="Chromosome"/>
</dbReference>
<dbReference type="RefSeq" id="WP_151972015.1">
    <property type="nucleotide sequence ID" value="NZ_AP019860.1"/>
</dbReference>
<evidence type="ECO:0000256" key="4">
    <source>
        <dbReference type="ARBA" id="ARBA00022475"/>
    </source>
</evidence>
<evidence type="ECO:0000256" key="10">
    <source>
        <dbReference type="SAM" id="MobiDB-lite"/>
    </source>
</evidence>
<evidence type="ECO:0000313" key="12">
    <source>
        <dbReference type="EMBL" id="BBM87967.1"/>
    </source>
</evidence>
<keyword evidence="13" id="KW-1185">Reference proteome</keyword>
<dbReference type="InterPro" id="IPR051045">
    <property type="entry name" value="TonB-dependent_transducer"/>
</dbReference>